<evidence type="ECO:0000256" key="1">
    <source>
        <dbReference type="ARBA" id="ARBA00006484"/>
    </source>
</evidence>
<organism evidence="2 3">
    <name type="scientific">Virgibacillus subterraneus</name>
    <dbReference type="NCBI Taxonomy" id="621109"/>
    <lineage>
        <taxon>Bacteria</taxon>
        <taxon>Bacillati</taxon>
        <taxon>Bacillota</taxon>
        <taxon>Bacilli</taxon>
        <taxon>Bacillales</taxon>
        <taxon>Bacillaceae</taxon>
        <taxon>Virgibacillus</taxon>
    </lineage>
</organism>
<dbReference type="Pfam" id="PF13561">
    <property type="entry name" value="adh_short_C2"/>
    <property type="match status" value="1"/>
</dbReference>
<dbReference type="SUPFAM" id="SSF51735">
    <property type="entry name" value="NAD(P)-binding Rossmann-fold domains"/>
    <property type="match status" value="1"/>
</dbReference>
<name>A0A1H9G784_9BACI</name>
<proteinExistence type="inferred from homology"/>
<dbReference type="Gene3D" id="3.40.50.720">
    <property type="entry name" value="NAD(P)-binding Rossmann-like Domain"/>
    <property type="match status" value="1"/>
</dbReference>
<gene>
    <name evidence="2" type="ORF">SAMN05216232_2489</name>
</gene>
<dbReference type="EMBL" id="FOEH01000003">
    <property type="protein sequence ID" value="SEQ45914.1"/>
    <property type="molecule type" value="Genomic_DNA"/>
</dbReference>
<comment type="similarity">
    <text evidence="1">Belongs to the short-chain dehydrogenases/reductases (SDR) family.</text>
</comment>
<dbReference type="PANTHER" id="PTHR42760">
    <property type="entry name" value="SHORT-CHAIN DEHYDROGENASES/REDUCTASES FAMILY MEMBER"/>
    <property type="match status" value="1"/>
</dbReference>
<protein>
    <submittedName>
        <fullName evidence="2">Gluconate 5-dehydrogenase</fullName>
    </submittedName>
</protein>
<dbReference type="PANTHER" id="PTHR42760:SF40">
    <property type="entry name" value="3-OXOACYL-[ACYL-CARRIER-PROTEIN] REDUCTASE, CHLOROPLASTIC"/>
    <property type="match status" value="1"/>
</dbReference>
<comment type="caution">
    <text evidence="2">The sequence shown here is derived from an EMBL/GenBank/DDBJ whole genome shotgun (WGS) entry which is preliminary data.</text>
</comment>
<evidence type="ECO:0000313" key="3">
    <source>
        <dbReference type="Proteomes" id="UP000198733"/>
    </source>
</evidence>
<dbReference type="RefSeq" id="WP_245736086.1">
    <property type="nucleotide sequence ID" value="NZ_FOEH01000003.1"/>
</dbReference>
<reference evidence="2 3" key="1">
    <citation type="submission" date="2016-10" db="EMBL/GenBank/DDBJ databases">
        <authorList>
            <person name="Varghese N."/>
            <person name="Submissions S."/>
        </authorList>
    </citation>
    <scope>NUCLEOTIDE SEQUENCE [LARGE SCALE GENOMIC DNA]</scope>
    <source>
        <strain evidence="2 3">CGMCC 1.7734</strain>
    </source>
</reference>
<dbReference type="InterPro" id="IPR036291">
    <property type="entry name" value="NAD(P)-bd_dom_sf"/>
</dbReference>
<accession>A0A1H9G784</accession>
<sequence length="262" mass="28053">MQMKEMFSLRGKTAVVTGGSGYLGSCMVEAMLAHGANVTVADPAEIPERLFPYKEKGKLYHVRCDVSDTESICNMFERSADNFGQLDILVNNANYGAGYGDTGIDKMSDKVWDIGIDGSVGTAFRCTRESISYLRQNGGGSIVNIASMYGMVSPNPGIYGSSEANNPPNYGAGKSGVIQLTRYCAGHLAKDNIRANSVSPGPFPKPSQEYDQDFQNNLADKTMLKRVGEQHEVAGTIVFLASSASGYVTGVNIAVDGGWTAW</sequence>
<dbReference type="PRINTS" id="PR00081">
    <property type="entry name" value="GDHRDH"/>
</dbReference>
<keyword evidence="3" id="KW-1185">Reference proteome</keyword>
<evidence type="ECO:0000313" key="2">
    <source>
        <dbReference type="EMBL" id="SEQ45914.1"/>
    </source>
</evidence>
<dbReference type="InterPro" id="IPR002347">
    <property type="entry name" value="SDR_fam"/>
</dbReference>
<dbReference type="PRINTS" id="PR00080">
    <property type="entry name" value="SDRFAMILY"/>
</dbReference>
<dbReference type="Proteomes" id="UP000198733">
    <property type="component" value="Unassembled WGS sequence"/>
</dbReference>